<name>A0A401QI16_SCYTO</name>
<feature type="chain" id="PRO_5019549845" evidence="1">
    <location>
        <begin position="31"/>
        <end position="97"/>
    </location>
</feature>
<comment type="caution">
    <text evidence="2">The sequence shown here is derived from an EMBL/GenBank/DDBJ whole genome shotgun (WGS) entry which is preliminary data.</text>
</comment>
<evidence type="ECO:0000313" key="3">
    <source>
        <dbReference type="Proteomes" id="UP000288216"/>
    </source>
</evidence>
<gene>
    <name evidence="2" type="ORF">scyTo_0025785</name>
</gene>
<reference evidence="2 3" key="1">
    <citation type="journal article" date="2018" name="Nat. Ecol. Evol.">
        <title>Shark genomes provide insights into elasmobranch evolution and the origin of vertebrates.</title>
        <authorList>
            <person name="Hara Y"/>
            <person name="Yamaguchi K"/>
            <person name="Onimaru K"/>
            <person name="Kadota M"/>
            <person name="Koyanagi M"/>
            <person name="Keeley SD"/>
            <person name="Tatsumi K"/>
            <person name="Tanaka K"/>
            <person name="Motone F"/>
            <person name="Kageyama Y"/>
            <person name="Nozu R"/>
            <person name="Adachi N"/>
            <person name="Nishimura O"/>
            <person name="Nakagawa R"/>
            <person name="Tanegashima C"/>
            <person name="Kiyatake I"/>
            <person name="Matsumoto R"/>
            <person name="Murakumo K"/>
            <person name="Nishida K"/>
            <person name="Terakita A"/>
            <person name="Kuratani S"/>
            <person name="Sato K"/>
            <person name="Hyodo S Kuraku.S."/>
        </authorList>
    </citation>
    <scope>NUCLEOTIDE SEQUENCE [LARGE SCALE GENOMIC DNA]</scope>
</reference>
<sequence length="97" mass="10893">MFVVNADVLIPVLIILLTRVLFLQLDAVDAQPTFDEKDGLDEYDELSMPVFSSMREEDELGPNSVALVAVETMVHKFAMDLGTDAFKLCNQKRKTTK</sequence>
<accession>A0A401QI16</accession>
<proteinExistence type="predicted"/>
<evidence type="ECO:0000256" key="1">
    <source>
        <dbReference type="SAM" id="SignalP"/>
    </source>
</evidence>
<dbReference type="AlphaFoldDB" id="A0A401QI16"/>
<keyword evidence="1" id="KW-0732">Signal</keyword>
<feature type="signal peptide" evidence="1">
    <location>
        <begin position="1"/>
        <end position="30"/>
    </location>
</feature>
<keyword evidence="3" id="KW-1185">Reference proteome</keyword>
<dbReference type="Proteomes" id="UP000288216">
    <property type="component" value="Unassembled WGS sequence"/>
</dbReference>
<evidence type="ECO:0000313" key="2">
    <source>
        <dbReference type="EMBL" id="GCB85041.1"/>
    </source>
</evidence>
<protein>
    <submittedName>
        <fullName evidence="2">Uncharacterized protein</fullName>
    </submittedName>
</protein>
<organism evidence="2 3">
    <name type="scientific">Scyliorhinus torazame</name>
    <name type="common">Cloudy catshark</name>
    <name type="synonym">Catulus torazame</name>
    <dbReference type="NCBI Taxonomy" id="75743"/>
    <lineage>
        <taxon>Eukaryota</taxon>
        <taxon>Metazoa</taxon>
        <taxon>Chordata</taxon>
        <taxon>Craniata</taxon>
        <taxon>Vertebrata</taxon>
        <taxon>Chondrichthyes</taxon>
        <taxon>Elasmobranchii</taxon>
        <taxon>Galeomorphii</taxon>
        <taxon>Galeoidea</taxon>
        <taxon>Carcharhiniformes</taxon>
        <taxon>Scyliorhinidae</taxon>
        <taxon>Scyliorhinus</taxon>
    </lineage>
</organism>
<dbReference type="EMBL" id="BFAA01126310">
    <property type="protein sequence ID" value="GCB85041.1"/>
    <property type="molecule type" value="Genomic_DNA"/>
</dbReference>